<feature type="domain" description="FHA" evidence="2">
    <location>
        <begin position="281"/>
        <end position="330"/>
    </location>
</feature>
<dbReference type="KEGG" id="plei:Q9312_16970"/>
<proteinExistence type="predicted"/>
<dbReference type="PANTHER" id="PTHR23308">
    <property type="entry name" value="NUCLEAR INHIBITOR OF PROTEIN PHOSPHATASE-1"/>
    <property type="match status" value="1"/>
</dbReference>
<protein>
    <submittedName>
        <fullName evidence="3">FHA domain-containing protein</fullName>
    </submittedName>
</protein>
<dbReference type="Pfam" id="PF16697">
    <property type="entry name" value="Yop-YscD_cpl"/>
    <property type="match status" value="1"/>
</dbReference>
<gene>
    <name evidence="3" type="ORF">Q9312_16970</name>
</gene>
<name>A0AA51RSR8_9GAMM</name>
<dbReference type="CDD" id="cd00060">
    <property type="entry name" value="FHA"/>
    <property type="match status" value="2"/>
</dbReference>
<dbReference type="Proteomes" id="UP001239782">
    <property type="component" value="Chromosome"/>
</dbReference>
<feature type="domain" description="FHA" evidence="2">
    <location>
        <begin position="138"/>
        <end position="187"/>
    </location>
</feature>
<dbReference type="InterPro" id="IPR032030">
    <property type="entry name" value="YscD_cytoplasmic_dom"/>
</dbReference>
<dbReference type="SMART" id="SM00240">
    <property type="entry name" value="FHA"/>
    <property type="match status" value="3"/>
</dbReference>
<dbReference type="EMBL" id="CP133548">
    <property type="protein sequence ID" value="WMS86910.1"/>
    <property type="molecule type" value="Genomic_DNA"/>
</dbReference>
<sequence>MLKLQFRDKSRPDMWLVDSLISIGSDPSNTIVIASDKVAPQHAELRINDNVIEFAHLAPTKSSFVNGSLIASTIQVKAWDVILIGETELELVDPLLGRSPRAPVPAKKTQVRESLSDWLIQAQTAPFSGQLFPVNHPLTIGRDTQCDIAIPMPHISRKHAEVFLEQGVLKVRDLGSANGTFINGEKLAQAELVNGDEVRVDEFCFKVIFAGEASEKQQAAFHTSIRDTKEKVKEAKRHTPKYPTPPEINAQTLDIPIEKAFFHGKSKSIRGKVYEVESSGSPIGRMLGHHLSRDDSSVSARHVEIYKNGRFWNIKNNGAANGLLVNGRMTTRATLVEGDEVRIGGMDLIFQCEGKTPKSYHFKSPEKEFDLGKVAVGVAVVGVGIILVLAFFSAS</sequence>
<dbReference type="PROSITE" id="PS50006">
    <property type="entry name" value="FHA_DOMAIN"/>
    <property type="match status" value="2"/>
</dbReference>
<evidence type="ECO:0000313" key="3">
    <source>
        <dbReference type="EMBL" id="WMS86910.1"/>
    </source>
</evidence>
<dbReference type="Gene3D" id="2.60.200.20">
    <property type="match status" value="3"/>
</dbReference>
<dbReference type="SUPFAM" id="SSF49879">
    <property type="entry name" value="SMAD/FHA domain"/>
    <property type="match status" value="3"/>
</dbReference>
<keyword evidence="4" id="KW-1185">Reference proteome</keyword>
<dbReference type="RefSeq" id="WP_309202046.1">
    <property type="nucleotide sequence ID" value="NZ_CP133548.1"/>
</dbReference>
<evidence type="ECO:0000256" key="1">
    <source>
        <dbReference type="SAM" id="Phobius"/>
    </source>
</evidence>
<accession>A0AA51RSR8</accession>
<evidence type="ECO:0000313" key="4">
    <source>
        <dbReference type="Proteomes" id="UP001239782"/>
    </source>
</evidence>
<keyword evidence="1" id="KW-1133">Transmembrane helix</keyword>
<feature type="transmembrane region" description="Helical" evidence="1">
    <location>
        <begin position="371"/>
        <end position="392"/>
    </location>
</feature>
<organism evidence="3 4">
    <name type="scientific">Pleionea litopenaei</name>
    <dbReference type="NCBI Taxonomy" id="3070815"/>
    <lineage>
        <taxon>Bacteria</taxon>
        <taxon>Pseudomonadati</taxon>
        <taxon>Pseudomonadota</taxon>
        <taxon>Gammaproteobacteria</taxon>
        <taxon>Oceanospirillales</taxon>
        <taxon>Pleioneaceae</taxon>
        <taxon>Pleionea</taxon>
    </lineage>
</organism>
<dbReference type="InterPro" id="IPR050923">
    <property type="entry name" value="Cell_Proc_Reg/RNA_Proc"/>
</dbReference>
<dbReference type="InterPro" id="IPR000253">
    <property type="entry name" value="FHA_dom"/>
</dbReference>
<keyword evidence="1" id="KW-0472">Membrane</keyword>
<dbReference type="InterPro" id="IPR008984">
    <property type="entry name" value="SMAD_FHA_dom_sf"/>
</dbReference>
<reference evidence="3 4" key="1">
    <citation type="submission" date="2023-08" db="EMBL/GenBank/DDBJ databases">
        <title>Pleionea litopenaei sp. nov., isolated from stomach of juvenile Litopenaeus vannamei.</title>
        <authorList>
            <person name="Rho A.M."/>
            <person name="Hwang C.Y."/>
        </authorList>
    </citation>
    <scope>NUCLEOTIDE SEQUENCE [LARGE SCALE GENOMIC DNA]</scope>
    <source>
        <strain evidence="3 4">HL-JVS1</strain>
    </source>
</reference>
<dbReference type="AlphaFoldDB" id="A0AA51RSR8"/>
<dbReference type="Pfam" id="PF00498">
    <property type="entry name" value="FHA"/>
    <property type="match status" value="2"/>
</dbReference>
<evidence type="ECO:0000259" key="2">
    <source>
        <dbReference type="PROSITE" id="PS50006"/>
    </source>
</evidence>
<keyword evidence="1" id="KW-0812">Transmembrane</keyword>